<name>A0ABR0C6J5_PURLI</name>
<sequence length="186" mass="20848">MGGGMALGAGQRLRLGSKREMDMLAKGGGLHGPQYTRTAEYMGIEYIAIRTPFPKSPRWGAETSWRDDDDALLVRDPWPGRCADRTTGRRQWSAIRHHRLFQSAFGGSSRVGGVVGLEGRRLALGRRRDDRSLPFSWARVRTWTTACRRGRQRQRQRQRASATTGIASIVSLKSPPPSSHSSPHYY</sequence>
<proteinExistence type="predicted"/>
<keyword evidence="3" id="KW-1185">Reference proteome</keyword>
<dbReference type="Proteomes" id="UP001287286">
    <property type="component" value="Unassembled WGS sequence"/>
</dbReference>
<reference evidence="2 3" key="1">
    <citation type="journal article" date="2024" name="Microbiol. Resour. Announc.">
        <title>Genome annotations for the ascomycete fungi Trichoderma harzianum, Trichoderma aggressivum, and Purpureocillium lilacinum.</title>
        <authorList>
            <person name="Beijen E.P.W."/>
            <person name="Ohm R.A."/>
        </authorList>
    </citation>
    <scope>NUCLEOTIDE SEQUENCE [LARGE SCALE GENOMIC DNA]</scope>
    <source>
        <strain evidence="2 3">CBS 150709</strain>
    </source>
</reference>
<gene>
    <name evidence="2" type="ORF">Purlil1_3666</name>
</gene>
<accession>A0ABR0C6J5</accession>
<comment type="caution">
    <text evidence="2">The sequence shown here is derived from an EMBL/GenBank/DDBJ whole genome shotgun (WGS) entry which is preliminary data.</text>
</comment>
<evidence type="ECO:0000313" key="3">
    <source>
        <dbReference type="Proteomes" id="UP001287286"/>
    </source>
</evidence>
<evidence type="ECO:0000313" key="2">
    <source>
        <dbReference type="EMBL" id="KAK4091827.1"/>
    </source>
</evidence>
<feature type="region of interest" description="Disordered" evidence="1">
    <location>
        <begin position="148"/>
        <end position="186"/>
    </location>
</feature>
<dbReference type="EMBL" id="JAWRVI010000010">
    <property type="protein sequence ID" value="KAK4091827.1"/>
    <property type="molecule type" value="Genomic_DNA"/>
</dbReference>
<feature type="compositionally biased region" description="Basic residues" evidence="1">
    <location>
        <begin position="148"/>
        <end position="158"/>
    </location>
</feature>
<evidence type="ECO:0000256" key="1">
    <source>
        <dbReference type="SAM" id="MobiDB-lite"/>
    </source>
</evidence>
<protein>
    <submittedName>
        <fullName evidence="2">Uncharacterized protein</fullName>
    </submittedName>
</protein>
<organism evidence="2 3">
    <name type="scientific">Purpureocillium lilacinum</name>
    <name type="common">Paecilomyces lilacinus</name>
    <dbReference type="NCBI Taxonomy" id="33203"/>
    <lineage>
        <taxon>Eukaryota</taxon>
        <taxon>Fungi</taxon>
        <taxon>Dikarya</taxon>
        <taxon>Ascomycota</taxon>
        <taxon>Pezizomycotina</taxon>
        <taxon>Sordariomycetes</taxon>
        <taxon>Hypocreomycetidae</taxon>
        <taxon>Hypocreales</taxon>
        <taxon>Ophiocordycipitaceae</taxon>
        <taxon>Purpureocillium</taxon>
    </lineage>
</organism>